<keyword evidence="2" id="KW-0479">Metal-binding</keyword>
<accession>A0A7S2SE80</accession>
<feature type="domain" description="Rieske" evidence="6">
    <location>
        <begin position="150"/>
        <end position="268"/>
    </location>
</feature>
<dbReference type="InterPro" id="IPR017941">
    <property type="entry name" value="Rieske_2Fe-2S"/>
</dbReference>
<organism evidence="7">
    <name type="scientific">Mucochytrium quahogii</name>
    <dbReference type="NCBI Taxonomy" id="96639"/>
    <lineage>
        <taxon>Eukaryota</taxon>
        <taxon>Sar</taxon>
        <taxon>Stramenopiles</taxon>
        <taxon>Bigyra</taxon>
        <taxon>Labyrinthulomycetes</taxon>
        <taxon>Thraustochytrida</taxon>
        <taxon>Thraustochytriidae</taxon>
        <taxon>Mucochytrium</taxon>
    </lineage>
</organism>
<proteinExistence type="predicted"/>
<feature type="compositionally biased region" description="Basic and acidic residues" evidence="5">
    <location>
        <begin position="38"/>
        <end position="57"/>
    </location>
</feature>
<dbReference type="EMBL" id="HBHK01020825">
    <property type="protein sequence ID" value="CAD9697509.1"/>
    <property type="molecule type" value="Transcribed_RNA"/>
</dbReference>
<evidence type="ECO:0000256" key="5">
    <source>
        <dbReference type="SAM" id="MobiDB-lite"/>
    </source>
</evidence>
<evidence type="ECO:0000256" key="1">
    <source>
        <dbReference type="ARBA" id="ARBA00022714"/>
    </source>
</evidence>
<dbReference type="InterPro" id="IPR036922">
    <property type="entry name" value="Rieske_2Fe-2S_sf"/>
</dbReference>
<keyword evidence="4" id="KW-0411">Iron-sulfur</keyword>
<dbReference type="GO" id="GO:0046872">
    <property type="term" value="F:metal ion binding"/>
    <property type="evidence" value="ECO:0007669"/>
    <property type="project" value="UniProtKB-KW"/>
</dbReference>
<dbReference type="Gene3D" id="2.102.10.10">
    <property type="entry name" value="Rieske [2Fe-2S] iron-sulphur domain"/>
    <property type="match status" value="1"/>
</dbReference>
<keyword evidence="3" id="KW-0408">Iron</keyword>
<evidence type="ECO:0000256" key="3">
    <source>
        <dbReference type="ARBA" id="ARBA00023004"/>
    </source>
</evidence>
<dbReference type="PANTHER" id="PTHR21496:SF25">
    <property type="entry name" value="RIESKE DOMAIN-CONTAINING PROTEIN"/>
    <property type="match status" value="1"/>
</dbReference>
<evidence type="ECO:0000256" key="2">
    <source>
        <dbReference type="ARBA" id="ARBA00022723"/>
    </source>
</evidence>
<evidence type="ECO:0000256" key="4">
    <source>
        <dbReference type="ARBA" id="ARBA00023014"/>
    </source>
</evidence>
<feature type="region of interest" description="Disordered" evidence="5">
    <location>
        <begin position="22"/>
        <end position="81"/>
    </location>
</feature>
<protein>
    <recommendedName>
        <fullName evidence="6">Rieske domain-containing protein</fullName>
    </recommendedName>
</protein>
<keyword evidence="1" id="KW-0001">2Fe-2S</keyword>
<dbReference type="PROSITE" id="PS51296">
    <property type="entry name" value="RIESKE"/>
    <property type="match status" value="1"/>
</dbReference>
<reference evidence="7" key="1">
    <citation type="submission" date="2021-01" db="EMBL/GenBank/DDBJ databases">
        <authorList>
            <person name="Corre E."/>
            <person name="Pelletier E."/>
            <person name="Niang G."/>
            <person name="Scheremetjew M."/>
            <person name="Finn R."/>
            <person name="Kale V."/>
            <person name="Holt S."/>
            <person name="Cochrane G."/>
            <person name="Meng A."/>
            <person name="Brown T."/>
            <person name="Cohen L."/>
        </authorList>
    </citation>
    <scope>NUCLEOTIDE SEQUENCE</scope>
    <source>
        <strain evidence="7">NY070348D</strain>
    </source>
</reference>
<dbReference type="AlphaFoldDB" id="A0A7S2SE80"/>
<evidence type="ECO:0000313" key="7">
    <source>
        <dbReference type="EMBL" id="CAD9697509.1"/>
    </source>
</evidence>
<gene>
    <name evidence="7" type="ORF">QSP1433_LOCUS13236</name>
</gene>
<dbReference type="GO" id="GO:0051537">
    <property type="term" value="F:2 iron, 2 sulfur cluster binding"/>
    <property type="evidence" value="ECO:0007669"/>
    <property type="project" value="UniProtKB-KW"/>
</dbReference>
<dbReference type="SUPFAM" id="SSF50022">
    <property type="entry name" value="ISP domain"/>
    <property type="match status" value="1"/>
</dbReference>
<dbReference type="PANTHER" id="PTHR21496">
    <property type="entry name" value="FERREDOXIN-RELATED"/>
    <property type="match status" value="1"/>
</dbReference>
<evidence type="ECO:0000259" key="6">
    <source>
        <dbReference type="PROSITE" id="PS51296"/>
    </source>
</evidence>
<name>A0A7S2SE80_9STRA</name>
<sequence length="285" mass="31396">MSRKENTLFRVTTPPLVRSYRKRAAQRDDALQAVPKVDAGRSGHGESFRTPVKEGRGKGPLVDECESGDDGSASPSSMTACSKSGTAFSEAALKDIGESLDMLGLSEDGLTSSSGKRFMYFDTNVHVRDLVDSSKHPPKYKEQFTVTGQIRKIKLKREGPPVGRKVEVNGSEIALFKFRGRCYAIQNSCCHQGGPLFEGDIEDLGDMELMSRENHRIPGTAGNPCVACPYHQWKFELETGGCVTSNGYKEGYKQIVYPCKIEHGKIFVGFEDFDSSAFDPTNLDF</sequence>
<dbReference type="Pfam" id="PF00355">
    <property type="entry name" value="Rieske"/>
    <property type="match status" value="1"/>
</dbReference>